<name>A0A3A4NNT9_ABYX5</name>
<evidence type="ECO:0000259" key="3">
    <source>
        <dbReference type="Pfam" id="PF13439"/>
    </source>
</evidence>
<evidence type="ECO:0000313" key="5">
    <source>
        <dbReference type="Proteomes" id="UP000265882"/>
    </source>
</evidence>
<evidence type="ECO:0000259" key="2">
    <source>
        <dbReference type="Pfam" id="PF00534"/>
    </source>
</evidence>
<dbReference type="EMBL" id="QZKU01000075">
    <property type="protein sequence ID" value="RJP20682.1"/>
    <property type="molecule type" value="Genomic_DNA"/>
</dbReference>
<comment type="caution">
    <text evidence="4">The sequence shown here is derived from an EMBL/GenBank/DDBJ whole genome shotgun (WGS) entry which is preliminary data.</text>
</comment>
<dbReference type="PANTHER" id="PTHR46401:SF2">
    <property type="entry name" value="GLYCOSYLTRANSFERASE WBBK-RELATED"/>
    <property type="match status" value="1"/>
</dbReference>
<proteinExistence type="predicted"/>
<dbReference type="Pfam" id="PF00534">
    <property type="entry name" value="Glycos_transf_1"/>
    <property type="match status" value="1"/>
</dbReference>
<dbReference type="GO" id="GO:0016757">
    <property type="term" value="F:glycosyltransferase activity"/>
    <property type="evidence" value="ECO:0007669"/>
    <property type="project" value="InterPro"/>
</dbReference>
<feature type="domain" description="Glycosyl transferase family 1" evidence="2">
    <location>
        <begin position="207"/>
        <end position="360"/>
    </location>
</feature>
<accession>A0A3A4NNT9</accession>
<gene>
    <name evidence="4" type="ORF">C4520_11030</name>
</gene>
<dbReference type="Pfam" id="PF13439">
    <property type="entry name" value="Glyco_transf_4"/>
    <property type="match status" value="1"/>
</dbReference>
<evidence type="ECO:0000256" key="1">
    <source>
        <dbReference type="ARBA" id="ARBA00022679"/>
    </source>
</evidence>
<dbReference type="GO" id="GO:0009103">
    <property type="term" value="P:lipopolysaccharide biosynthetic process"/>
    <property type="evidence" value="ECO:0007669"/>
    <property type="project" value="TreeGrafter"/>
</dbReference>
<feature type="domain" description="Glycosyltransferase subfamily 4-like N-terminal" evidence="3">
    <location>
        <begin position="70"/>
        <end position="201"/>
    </location>
</feature>
<dbReference type="Proteomes" id="UP000265882">
    <property type="component" value="Unassembled WGS sequence"/>
</dbReference>
<keyword evidence="1 4" id="KW-0808">Transferase</keyword>
<dbReference type="InterPro" id="IPR028098">
    <property type="entry name" value="Glyco_trans_4-like_N"/>
</dbReference>
<dbReference type="Gene3D" id="3.40.50.2000">
    <property type="entry name" value="Glycogen Phosphorylase B"/>
    <property type="match status" value="2"/>
</dbReference>
<reference evidence="4 5" key="1">
    <citation type="journal article" date="2017" name="ISME J.">
        <title>Energy and carbon metabolisms in a deep terrestrial subsurface fluid microbial community.</title>
        <authorList>
            <person name="Momper L."/>
            <person name="Jungbluth S.P."/>
            <person name="Lee M.D."/>
            <person name="Amend J.P."/>
        </authorList>
    </citation>
    <scope>NUCLEOTIDE SEQUENCE [LARGE SCALE GENOMIC DNA]</scope>
    <source>
        <strain evidence="4">SURF_5</strain>
    </source>
</reference>
<dbReference type="PANTHER" id="PTHR46401">
    <property type="entry name" value="GLYCOSYLTRANSFERASE WBBK-RELATED"/>
    <property type="match status" value="1"/>
</dbReference>
<sequence>MKISESPARENKALRVVGLIQGREEDPLSRAGVNFRFYKEFRRRATVVKVIDVEPAGLRRISLALRSFHPDRKRWARRFYENPVIFMARTRLAEEQLHELDNSYDVILQDGAMWMPGRRNDHKPLLTYHDSNVILGSSGGPYAQGSHYRGETLRRAIALEKEVYNRASRVVTFSEWVRNSMVRDFQVPEGKTKVAKPGVNFDIPTDFQKRYDERTILFVGRNFERKGGPVLLRAFRRVREMLKRAKLIILGCSPPVSQDGVIVKGLIPREREDEIEELYQSASVFALPSRFEPFGLVFLEAMAYRLPCVGTNICAMPEIIGDGECGFLVRPDDHKGLAEKLIILLENPKLMRQMGERGYSKVTTDYTWEQFARSIHRYCKEIV</sequence>
<organism evidence="4 5">
    <name type="scientific">Abyssobacteria bacterium (strain SURF_5)</name>
    <dbReference type="NCBI Taxonomy" id="2093360"/>
    <lineage>
        <taxon>Bacteria</taxon>
        <taxon>Pseudomonadati</taxon>
        <taxon>Candidatus Hydrogenedentota</taxon>
        <taxon>Candidatus Abyssobacteria</taxon>
    </lineage>
</organism>
<dbReference type="AlphaFoldDB" id="A0A3A4NNT9"/>
<evidence type="ECO:0000313" key="4">
    <source>
        <dbReference type="EMBL" id="RJP20682.1"/>
    </source>
</evidence>
<protein>
    <submittedName>
        <fullName evidence="4">Glycosyltransferase family 1 protein</fullName>
    </submittedName>
</protein>
<dbReference type="InterPro" id="IPR001296">
    <property type="entry name" value="Glyco_trans_1"/>
</dbReference>
<dbReference type="CDD" id="cd03801">
    <property type="entry name" value="GT4_PimA-like"/>
    <property type="match status" value="1"/>
</dbReference>
<dbReference type="SUPFAM" id="SSF53756">
    <property type="entry name" value="UDP-Glycosyltransferase/glycogen phosphorylase"/>
    <property type="match status" value="1"/>
</dbReference>